<proteinExistence type="predicted"/>
<keyword evidence="1 3" id="KW-0238">DNA-binding</keyword>
<sequence>MRLLLVEDERELAGLLKAGLKAAGFTVDHVATVADADAALEAESYDIAVLDLRLPDGDGLDLLRRRRAIGLAIPVLILTARDSLSDRVKGLEQGGDDYVLKPFHIDEVVARLRALLRRPNQALGVDIVIGNLALNTMNLVVTVDDVPLSLSRRELSLLELFMRRAGRVLTKETIERALYGFNEELESNAVEVLVHRLRRKLAGAAASPAIHTLRGIGYLMDDAP</sequence>
<dbReference type="Gene3D" id="1.10.10.10">
    <property type="entry name" value="Winged helix-like DNA-binding domain superfamily/Winged helix DNA-binding domain"/>
    <property type="match status" value="1"/>
</dbReference>
<dbReference type="GO" id="GO:0032993">
    <property type="term" value="C:protein-DNA complex"/>
    <property type="evidence" value="ECO:0007669"/>
    <property type="project" value="TreeGrafter"/>
</dbReference>
<organism evidence="6 7">
    <name type="scientific">Ancylobacter novellus</name>
    <name type="common">Thiobacillus novellus</name>
    <dbReference type="NCBI Taxonomy" id="921"/>
    <lineage>
        <taxon>Bacteria</taxon>
        <taxon>Pseudomonadati</taxon>
        <taxon>Pseudomonadota</taxon>
        <taxon>Alphaproteobacteria</taxon>
        <taxon>Hyphomicrobiales</taxon>
        <taxon>Xanthobacteraceae</taxon>
        <taxon>Ancylobacter</taxon>
    </lineage>
</organism>
<dbReference type="GO" id="GO:0005829">
    <property type="term" value="C:cytosol"/>
    <property type="evidence" value="ECO:0007669"/>
    <property type="project" value="TreeGrafter"/>
</dbReference>
<dbReference type="Gene3D" id="3.40.50.2300">
    <property type="match status" value="1"/>
</dbReference>
<feature type="modified residue" description="4-aspartylphosphate" evidence="2">
    <location>
        <position position="51"/>
    </location>
</feature>
<dbReference type="GO" id="GO:0000156">
    <property type="term" value="F:phosphorelay response regulator activity"/>
    <property type="evidence" value="ECO:0007669"/>
    <property type="project" value="TreeGrafter"/>
</dbReference>
<feature type="domain" description="OmpR/PhoB-type" evidence="5">
    <location>
        <begin position="124"/>
        <end position="222"/>
    </location>
</feature>
<dbReference type="EMBL" id="QFQD01000084">
    <property type="protein sequence ID" value="PZQ79553.1"/>
    <property type="molecule type" value="Genomic_DNA"/>
</dbReference>
<evidence type="ECO:0000259" key="4">
    <source>
        <dbReference type="PROSITE" id="PS50110"/>
    </source>
</evidence>
<feature type="domain" description="Response regulatory" evidence="4">
    <location>
        <begin position="2"/>
        <end position="116"/>
    </location>
</feature>
<accession>A0A2W5SIZ4</accession>
<gene>
    <name evidence="6" type="ORF">DI549_19840</name>
</gene>
<dbReference type="InterPro" id="IPR001789">
    <property type="entry name" value="Sig_transdc_resp-reg_receiver"/>
</dbReference>
<evidence type="ECO:0000259" key="5">
    <source>
        <dbReference type="PROSITE" id="PS51755"/>
    </source>
</evidence>
<protein>
    <submittedName>
        <fullName evidence="6">DNA-binding response regulator</fullName>
    </submittedName>
</protein>
<evidence type="ECO:0000256" key="1">
    <source>
        <dbReference type="ARBA" id="ARBA00023125"/>
    </source>
</evidence>
<evidence type="ECO:0000313" key="7">
    <source>
        <dbReference type="Proteomes" id="UP000248887"/>
    </source>
</evidence>
<dbReference type="PANTHER" id="PTHR48111:SF36">
    <property type="entry name" value="TRANSCRIPTIONAL REGULATORY PROTEIN CUTR"/>
    <property type="match status" value="1"/>
</dbReference>
<comment type="caution">
    <text evidence="6">The sequence shown here is derived from an EMBL/GenBank/DDBJ whole genome shotgun (WGS) entry which is preliminary data.</text>
</comment>
<dbReference type="CDD" id="cd00383">
    <property type="entry name" value="trans_reg_C"/>
    <property type="match status" value="1"/>
</dbReference>
<dbReference type="Gene3D" id="6.10.250.690">
    <property type="match status" value="1"/>
</dbReference>
<dbReference type="InterPro" id="IPR011006">
    <property type="entry name" value="CheY-like_superfamily"/>
</dbReference>
<dbReference type="InterPro" id="IPR039420">
    <property type="entry name" value="WalR-like"/>
</dbReference>
<name>A0A2W5SIZ4_ANCNO</name>
<dbReference type="AlphaFoldDB" id="A0A2W5SIZ4"/>
<feature type="DNA-binding region" description="OmpR/PhoB-type" evidence="3">
    <location>
        <begin position="124"/>
        <end position="222"/>
    </location>
</feature>
<dbReference type="PANTHER" id="PTHR48111">
    <property type="entry name" value="REGULATOR OF RPOS"/>
    <property type="match status" value="1"/>
</dbReference>
<dbReference type="Proteomes" id="UP000248887">
    <property type="component" value="Unassembled WGS sequence"/>
</dbReference>
<keyword evidence="2" id="KW-0597">Phosphoprotein</keyword>
<dbReference type="SUPFAM" id="SSF52172">
    <property type="entry name" value="CheY-like"/>
    <property type="match status" value="1"/>
</dbReference>
<dbReference type="InterPro" id="IPR001867">
    <property type="entry name" value="OmpR/PhoB-type_DNA-bd"/>
</dbReference>
<dbReference type="GO" id="GO:0006355">
    <property type="term" value="P:regulation of DNA-templated transcription"/>
    <property type="evidence" value="ECO:0007669"/>
    <property type="project" value="InterPro"/>
</dbReference>
<dbReference type="PROSITE" id="PS51755">
    <property type="entry name" value="OMPR_PHOB"/>
    <property type="match status" value="1"/>
</dbReference>
<evidence type="ECO:0000313" key="6">
    <source>
        <dbReference type="EMBL" id="PZQ79553.1"/>
    </source>
</evidence>
<reference evidence="6 7" key="1">
    <citation type="submission" date="2017-08" db="EMBL/GenBank/DDBJ databases">
        <title>Infants hospitalized years apart are colonized by the same room-sourced microbial strains.</title>
        <authorList>
            <person name="Brooks B."/>
            <person name="Olm M.R."/>
            <person name="Firek B.A."/>
            <person name="Baker R."/>
            <person name="Thomas B.C."/>
            <person name="Morowitz M.J."/>
            <person name="Banfield J.F."/>
        </authorList>
    </citation>
    <scope>NUCLEOTIDE SEQUENCE [LARGE SCALE GENOMIC DNA]</scope>
    <source>
        <strain evidence="6">S2_005_001_R2_27</strain>
    </source>
</reference>
<dbReference type="GO" id="GO:0000976">
    <property type="term" value="F:transcription cis-regulatory region binding"/>
    <property type="evidence" value="ECO:0007669"/>
    <property type="project" value="TreeGrafter"/>
</dbReference>
<dbReference type="SMART" id="SM00862">
    <property type="entry name" value="Trans_reg_C"/>
    <property type="match status" value="1"/>
</dbReference>
<dbReference type="InterPro" id="IPR036388">
    <property type="entry name" value="WH-like_DNA-bd_sf"/>
</dbReference>
<dbReference type="Pfam" id="PF00486">
    <property type="entry name" value="Trans_reg_C"/>
    <property type="match status" value="1"/>
</dbReference>
<evidence type="ECO:0000256" key="3">
    <source>
        <dbReference type="PROSITE-ProRule" id="PRU01091"/>
    </source>
</evidence>
<dbReference type="SMART" id="SM00448">
    <property type="entry name" value="REC"/>
    <property type="match status" value="1"/>
</dbReference>
<evidence type="ECO:0000256" key="2">
    <source>
        <dbReference type="PROSITE-ProRule" id="PRU00169"/>
    </source>
</evidence>
<dbReference type="PROSITE" id="PS50110">
    <property type="entry name" value="RESPONSE_REGULATORY"/>
    <property type="match status" value="1"/>
</dbReference>
<dbReference type="Pfam" id="PF00072">
    <property type="entry name" value="Response_reg"/>
    <property type="match status" value="1"/>
</dbReference>